<evidence type="ECO:0000256" key="6">
    <source>
        <dbReference type="RuleBase" id="RU365089"/>
    </source>
</evidence>
<evidence type="ECO:0000256" key="4">
    <source>
        <dbReference type="ARBA" id="ARBA00023125"/>
    </source>
</evidence>
<dbReference type="STRING" id="525909.Afer_1654"/>
<dbReference type="GO" id="GO:0003677">
    <property type="term" value="F:DNA binding"/>
    <property type="evidence" value="ECO:0007669"/>
    <property type="project" value="UniProtKB-UniRule"/>
</dbReference>
<evidence type="ECO:0000313" key="9">
    <source>
        <dbReference type="Proteomes" id="UP000000771"/>
    </source>
</evidence>
<dbReference type="KEGG" id="afo:Afer_1654"/>
<feature type="compositionally biased region" description="Polar residues" evidence="7">
    <location>
        <begin position="134"/>
        <end position="146"/>
    </location>
</feature>
<feature type="region of interest" description="Disordered" evidence="7">
    <location>
        <begin position="15"/>
        <end position="63"/>
    </location>
</feature>
<dbReference type="InterPro" id="IPR001207">
    <property type="entry name" value="Transposase_mutator"/>
</dbReference>
<dbReference type="GO" id="GO:0004803">
    <property type="term" value="F:transposase activity"/>
    <property type="evidence" value="ECO:0007669"/>
    <property type="project" value="UniProtKB-UniRule"/>
</dbReference>
<keyword evidence="5 6" id="KW-0233">DNA recombination</keyword>
<dbReference type="GO" id="GO:0006313">
    <property type="term" value="P:DNA transposition"/>
    <property type="evidence" value="ECO:0007669"/>
    <property type="project" value="UniProtKB-UniRule"/>
</dbReference>
<reference evidence="8 9" key="1">
    <citation type="journal article" date="2009" name="Stand. Genomic Sci.">
        <title>Complete genome sequence of Acidimicrobium ferrooxidans type strain (ICP).</title>
        <authorList>
            <person name="Clum A."/>
            <person name="Nolan M."/>
            <person name="Lang E."/>
            <person name="Glavina Del Rio T."/>
            <person name="Tice H."/>
            <person name="Copeland A."/>
            <person name="Cheng J.F."/>
            <person name="Lucas S."/>
            <person name="Chen F."/>
            <person name="Bruce D."/>
            <person name="Goodwin L."/>
            <person name="Pitluck S."/>
            <person name="Ivanova N."/>
            <person name="Mavrommatis K."/>
            <person name="Mikhailova N."/>
            <person name="Pati A."/>
            <person name="Chen A."/>
            <person name="Palaniappan K."/>
            <person name="Goker M."/>
            <person name="Spring S."/>
            <person name="Land M."/>
            <person name="Hauser L."/>
            <person name="Chang Y.J."/>
            <person name="Jeffries C.C."/>
            <person name="Chain P."/>
            <person name="Bristow J."/>
            <person name="Eisen J.A."/>
            <person name="Markowitz V."/>
            <person name="Hugenholtz P."/>
            <person name="Kyrpides N.C."/>
            <person name="Klenk H.P."/>
            <person name="Lapidus A."/>
        </authorList>
    </citation>
    <scope>NUCLEOTIDE SEQUENCE [LARGE SCALE GENOMIC DNA]</scope>
    <source>
        <strain evidence="9">DSM 10331 / JCM 15462 / NBRC 103882 / ICP</strain>
    </source>
</reference>
<dbReference type="PANTHER" id="PTHR33217">
    <property type="entry name" value="TRANSPOSASE FOR INSERTION SEQUENCE ELEMENT IS1081"/>
    <property type="match status" value="1"/>
</dbReference>
<feature type="region of interest" description="Disordered" evidence="7">
    <location>
        <begin position="217"/>
        <end position="241"/>
    </location>
</feature>
<keyword evidence="3 6" id="KW-0815">Transposition</keyword>
<dbReference type="EMBL" id="CP001631">
    <property type="protein sequence ID" value="ACU54570.1"/>
    <property type="molecule type" value="Genomic_DNA"/>
</dbReference>
<evidence type="ECO:0000256" key="3">
    <source>
        <dbReference type="ARBA" id="ARBA00022578"/>
    </source>
</evidence>
<dbReference type="eggNOG" id="COG3328">
    <property type="taxonomic scope" value="Bacteria"/>
</dbReference>
<keyword evidence="4 6" id="KW-0238">DNA-binding</keyword>
<organism evidence="8 9">
    <name type="scientific">Acidimicrobium ferrooxidans (strain DSM 10331 / JCM 15462 / NBRC 103882 / ICP)</name>
    <dbReference type="NCBI Taxonomy" id="525909"/>
    <lineage>
        <taxon>Bacteria</taxon>
        <taxon>Bacillati</taxon>
        <taxon>Actinomycetota</taxon>
        <taxon>Acidimicrobiia</taxon>
        <taxon>Acidimicrobiales</taxon>
        <taxon>Acidimicrobiaceae</taxon>
        <taxon>Acidimicrobium</taxon>
    </lineage>
</organism>
<evidence type="ECO:0000256" key="1">
    <source>
        <dbReference type="ARBA" id="ARBA00002190"/>
    </source>
</evidence>
<protein>
    <recommendedName>
        <fullName evidence="6">Mutator family transposase</fullName>
    </recommendedName>
</protein>
<dbReference type="Proteomes" id="UP000000771">
    <property type="component" value="Chromosome"/>
</dbReference>
<comment type="function">
    <text evidence="1 6">Required for the transposition of the insertion element.</text>
</comment>
<name>C7M0R2_ACIFD</name>
<feature type="compositionally biased region" description="Basic residues" evidence="7">
    <location>
        <begin position="15"/>
        <end position="26"/>
    </location>
</feature>
<evidence type="ECO:0000313" key="8">
    <source>
        <dbReference type="EMBL" id="ACU54570.1"/>
    </source>
</evidence>
<feature type="region of interest" description="Disordered" evidence="7">
    <location>
        <begin position="263"/>
        <end position="290"/>
    </location>
</feature>
<feature type="region of interest" description="Disordered" evidence="7">
    <location>
        <begin position="109"/>
        <end position="146"/>
    </location>
</feature>
<comment type="similarity">
    <text evidence="2 6">Belongs to the transposase mutator family.</text>
</comment>
<proteinExistence type="inferred from homology"/>
<keyword evidence="6" id="KW-0814">Transposable element</keyword>
<sequence>MALTLSDFTHVLWRHQSRRRHRRHPRGGSARSPSPHRARGSSGHWSWPRRTRRGTPDASATVSATVCSSPMLATWSYASAKLRRGSVSRASASAAACVDRVLDVRGHGGRRLRESAPARSTTWSRPSVGRGSRQARSPASSHPSTRSWQDFVAAGWTISEFCSLFADATYAKGRLEHQVISRAVVVITGVHTAGDREVLGVVRRGWADRELLDRVREGAQGSRASGCAPRQLRCQSAGSPSHRQVLRRGELAQVPSAAGATCSLASKKGSSGDGPRLRSQRSSLKPSPGAVRTRYDQVIDSLAAKLPAVVTMLAEAKEEVCTFTNFPEAHWRTIWSTNPL</sequence>
<accession>C7M0R2</accession>
<evidence type="ECO:0000256" key="5">
    <source>
        <dbReference type="ARBA" id="ARBA00023172"/>
    </source>
</evidence>
<keyword evidence="9" id="KW-1185">Reference proteome</keyword>
<dbReference type="Pfam" id="PF00872">
    <property type="entry name" value="Transposase_mut"/>
    <property type="match status" value="2"/>
</dbReference>
<dbReference type="PANTHER" id="PTHR33217:SF7">
    <property type="entry name" value="TRANSPOSASE FOR INSERTION SEQUENCE ELEMENT IS1081"/>
    <property type="match status" value="1"/>
</dbReference>
<evidence type="ECO:0000256" key="2">
    <source>
        <dbReference type="ARBA" id="ARBA00010961"/>
    </source>
</evidence>
<dbReference type="AlphaFoldDB" id="C7M0R2"/>
<dbReference type="HOGENOM" id="CLU_815416_0_0_11"/>
<gene>
    <name evidence="8" type="ordered locus">Afer_1654</name>
</gene>
<evidence type="ECO:0000256" key="7">
    <source>
        <dbReference type="SAM" id="MobiDB-lite"/>
    </source>
</evidence>